<sequence>MGRVQDKVVFITGVARGQGRAHAVRLAEEGANIIGIDIAENIATVPYPMASEAELDETRDLISDAGGKHHLVKGDVRDKRAVADALREGVELFGGLHGVVAQAGIMAVGNTDPISFNDTVDVNLVGVLNTVSAAYPFLKDGSSIVITGSYAAFTSALKADPNGGAGGLGYVASKRLLAAYTHELALAVAPRRIRANAVHPTSVDTAIMRNEPLYKSFRPDLESPTLEDALPAFPALNLFPDPWVDVSDVAHAVVYLISDESRAVTGTQMRVDLGAWIKLHDYTFP</sequence>
<dbReference type="FunFam" id="3.40.50.720:FF:000084">
    <property type="entry name" value="Short-chain dehydrogenase reductase"/>
    <property type="match status" value="1"/>
</dbReference>
<accession>A0A1Q4I2G5</accession>
<dbReference type="PANTHER" id="PTHR43008">
    <property type="entry name" value="BENZIL REDUCTASE"/>
    <property type="match status" value="1"/>
</dbReference>
<dbReference type="SUPFAM" id="SSF51735">
    <property type="entry name" value="NAD(P)-binding Rossmann-fold domains"/>
    <property type="match status" value="1"/>
</dbReference>
<dbReference type="AlphaFoldDB" id="A0A1Q4I2G5"/>
<dbReference type="Gene3D" id="3.40.50.720">
    <property type="entry name" value="NAD(P)-binding Rossmann-like Domain"/>
    <property type="match status" value="1"/>
</dbReference>
<dbReference type="STRING" id="53378.BRW65_01075"/>
<dbReference type="InterPro" id="IPR036291">
    <property type="entry name" value="NAD(P)-bd_dom_sf"/>
</dbReference>
<comment type="similarity">
    <text evidence="1">Belongs to the short-chain dehydrogenases/reductases (SDR) family.</text>
</comment>
<dbReference type="Pfam" id="PF13561">
    <property type="entry name" value="adh_short_C2"/>
    <property type="match status" value="1"/>
</dbReference>
<dbReference type="GO" id="GO:0050664">
    <property type="term" value="F:oxidoreductase activity, acting on NAD(P)H, oxygen as acceptor"/>
    <property type="evidence" value="ECO:0007669"/>
    <property type="project" value="TreeGrafter"/>
</dbReference>
<evidence type="ECO:0000313" key="4">
    <source>
        <dbReference type="Proteomes" id="UP000186438"/>
    </source>
</evidence>
<dbReference type="RefSeq" id="WP_073870229.1">
    <property type="nucleotide sequence ID" value="NZ_MPNT01000001.1"/>
</dbReference>
<dbReference type="PRINTS" id="PR00081">
    <property type="entry name" value="GDHRDH"/>
</dbReference>
<organism evidence="3 4">
    <name type="scientific">Mycobacterium paraffinicum</name>
    <dbReference type="NCBI Taxonomy" id="53378"/>
    <lineage>
        <taxon>Bacteria</taxon>
        <taxon>Bacillati</taxon>
        <taxon>Actinomycetota</taxon>
        <taxon>Actinomycetes</taxon>
        <taxon>Mycobacteriales</taxon>
        <taxon>Mycobacteriaceae</taxon>
        <taxon>Mycobacterium</taxon>
    </lineage>
</organism>
<dbReference type="InterPro" id="IPR002347">
    <property type="entry name" value="SDR_fam"/>
</dbReference>
<dbReference type="PANTHER" id="PTHR43008:SF4">
    <property type="entry name" value="CHAIN DEHYDROGENASE, PUTATIVE (AFU_ORTHOLOGUE AFUA_4G08710)-RELATED"/>
    <property type="match status" value="1"/>
</dbReference>
<evidence type="ECO:0000256" key="2">
    <source>
        <dbReference type="ARBA" id="ARBA00023002"/>
    </source>
</evidence>
<dbReference type="EMBL" id="MPNT01000001">
    <property type="protein sequence ID" value="OJZ76070.1"/>
    <property type="molecule type" value="Genomic_DNA"/>
</dbReference>
<evidence type="ECO:0000256" key="1">
    <source>
        <dbReference type="ARBA" id="ARBA00006484"/>
    </source>
</evidence>
<name>A0A1Q4I2G5_9MYCO</name>
<dbReference type="Proteomes" id="UP000186438">
    <property type="component" value="Unassembled WGS sequence"/>
</dbReference>
<keyword evidence="4" id="KW-1185">Reference proteome</keyword>
<gene>
    <name evidence="3" type="ORF">BRW65_01075</name>
</gene>
<proteinExistence type="inferred from homology"/>
<dbReference type="CDD" id="cd05233">
    <property type="entry name" value="SDR_c"/>
    <property type="match status" value="1"/>
</dbReference>
<keyword evidence="2" id="KW-0560">Oxidoreductase</keyword>
<dbReference type="OrthoDB" id="5173603at2"/>
<comment type="caution">
    <text evidence="3">The sequence shown here is derived from an EMBL/GenBank/DDBJ whole genome shotgun (WGS) entry which is preliminary data.</text>
</comment>
<reference evidence="3 4" key="1">
    <citation type="submission" date="2016-11" db="EMBL/GenBank/DDBJ databases">
        <title>Genome sequences of unsequenced Mycobacteria.</title>
        <authorList>
            <person name="Greninger A.L."/>
            <person name="Fang F."/>
            <person name="Jerome K.R."/>
        </authorList>
    </citation>
    <scope>NUCLEOTIDE SEQUENCE [LARGE SCALE GENOMIC DNA]</scope>
    <source>
        <strain evidence="3 4">M11</strain>
    </source>
</reference>
<protein>
    <submittedName>
        <fullName evidence="3">3-ketoacyl-ACP reductase</fullName>
    </submittedName>
</protein>
<evidence type="ECO:0000313" key="3">
    <source>
        <dbReference type="EMBL" id="OJZ76070.1"/>
    </source>
</evidence>